<gene>
    <name evidence="2" type="ORF">IXB28_01275</name>
</gene>
<dbReference type="PANTHER" id="PTHR23150">
    <property type="entry name" value="SULFATASE MODIFYING FACTOR 1, 2"/>
    <property type="match status" value="1"/>
</dbReference>
<dbReference type="InterPro" id="IPR042095">
    <property type="entry name" value="SUMF_sf"/>
</dbReference>
<dbReference type="InterPro" id="IPR051043">
    <property type="entry name" value="Sulfatase_Mod_Factor_Kinase"/>
</dbReference>
<dbReference type="Gene3D" id="3.90.1580.10">
    <property type="entry name" value="paralog of FGE (formylglycine-generating enzyme)"/>
    <property type="match status" value="1"/>
</dbReference>
<sequence length="277" mass="31823">MATLSAQPPISYKRRQETIQFFAEVLAENLTLEMVQILAGTFTMGSPDDEPERFDNEGPQRDVTVNEFFMGQYPITQAQWRFVAGLTQVERILELDPSGFKGANLPVERVSWYDAVEFCQRLSAYTEREYGLPTEAEWEYACRAGTTTPFHFGEMITTEVANYQGTKTYNNGPTGEYRQKTTPVEHFGIGNAFGLYDMHGNVWEWCQDHWHSNYNNAPTNGRAWLAEKEDSRRVARGGSWNGNPRNCRSASRNNITPDYRYYTFGFRVVCRAPRALR</sequence>
<evidence type="ECO:0000259" key="1">
    <source>
        <dbReference type="Pfam" id="PF03781"/>
    </source>
</evidence>
<organism evidence="2 3">
    <name type="scientific">Leptothoe kymatousa TAU-MAC 1615</name>
    <dbReference type="NCBI Taxonomy" id="2364775"/>
    <lineage>
        <taxon>Bacteria</taxon>
        <taxon>Bacillati</taxon>
        <taxon>Cyanobacteriota</taxon>
        <taxon>Cyanophyceae</taxon>
        <taxon>Nodosilineales</taxon>
        <taxon>Cymatolegaceae</taxon>
        <taxon>Leptothoe</taxon>
        <taxon>Leptothoe kymatousa</taxon>
    </lineage>
</organism>
<dbReference type="RefSeq" id="WP_215616725.1">
    <property type="nucleotide sequence ID" value="NZ_JADOER010000002.1"/>
</dbReference>
<dbReference type="Pfam" id="PF03781">
    <property type="entry name" value="FGE-sulfatase"/>
    <property type="match status" value="1"/>
</dbReference>
<dbReference type="EMBL" id="JADOER010000002">
    <property type="protein sequence ID" value="MBT9310825.1"/>
    <property type="molecule type" value="Genomic_DNA"/>
</dbReference>
<dbReference type="Proteomes" id="UP001196661">
    <property type="component" value="Unassembled WGS sequence"/>
</dbReference>
<proteinExistence type="predicted"/>
<accession>A0ABS5Y1E8</accession>
<keyword evidence="3" id="KW-1185">Reference proteome</keyword>
<comment type="caution">
    <text evidence="2">The sequence shown here is derived from an EMBL/GenBank/DDBJ whole genome shotgun (WGS) entry which is preliminary data.</text>
</comment>
<dbReference type="SUPFAM" id="SSF56436">
    <property type="entry name" value="C-type lectin-like"/>
    <property type="match status" value="1"/>
</dbReference>
<feature type="domain" description="Sulfatase-modifying factor enzyme-like" evidence="1">
    <location>
        <begin position="33"/>
        <end position="269"/>
    </location>
</feature>
<name>A0ABS5Y1E8_9CYAN</name>
<evidence type="ECO:0000313" key="3">
    <source>
        <dbReference type="Proteomes" id="UP001196661"/>
    </source>
</evidence>
<dbReference type="InterPro" id="IPR016187">
    <property type="entry name" value="CTDL_fold"/>
</dbReference>
<dbReference type="InterPro" id="IPR005532">
    <property type="entry name" value="SUMF_dom"/>
</dbReference>
<reference evidence="2 3" key="1">
    <citation type="journal article" date="2021" name="Mar. Drugs">
        <title>Genome Reduction and Secondary Metabolism of the Marine Sponge-Associated Cyanobacterium Leptothoe.</title>
        <authorList>
            <person name="Konstantinou D."/>
            <person name="Popin R.V."/>
            <person name="Fewer D.P."/>
            <person name="Sivonen K."/>
            <person name="Gkelis S."/>
        </authorList>
    </citation>
    <scope>NUCLEOTIDE SEQUENCE [LARGE SCALE GENOMIC DNA]</scope>
    <source>
        <strain evidence="2 3">TAU-MAC 1615</strain>
    </source>
</reference>
<dbReference type="PANTHER" id="PTHR23150:SF19">
    <property type="entry name" value="FORMYLGLYCINE-GENERATING ENZYME"/>
    <property type="match status" value="1"/>
</dbReference>
<evidence type="ECO:0000313" key="2">
    <source>
        <dbReference type="EMBL" id="MBT9310825.1"/>
    </source>
</evidence>
<protein>
    <submittedName>
        <fullName evidence="2">Formylglycine-generating enzyme family protein</fullName>
    </submittedName>
</protein>